<name>C7J770_ORYSJ</name>
<reference evidence="3" key="2">
    <citation type="journal article" date="2008" name="Nucleic Acids Res.">
        <title>The rice annotation project database (RAP-DB): 2008 update.</title>
        <authorList>
            <consortium name="The rice annotation project (RAP)"/>
        </authorList>
    </citation>
    <scope>GENOME REANNOTATION</scope>
    <source>
        <strain evidence="3">cv. Nipponbare</strain>
    </source>
</reference>
<evidence type="ECO:0000256" key="1">
    <source>
        <dbReference type="SAM" id="MobiDB-lite"/>
    </source>
</evidence>
<evidence type="ECO:0000313" key="3">
    <source>
        <dbReference type="Proteomes" id="UP000000763"/>
    </source>
</evidence>
<feature type="region of interest" description="Disordered" evidence="1">
    <location>
        <begin position="44"/>
        <end position="111"/>
    </location>
</feature>
<organism evidence="2 3">
    <name type="scientific">Oryza sativa subsp. japonica</name>
    <name type="common">Rice</name>
    <dbReference type="NCBI Taxonomy" id="39947"/>
    <lineage>
        <taxon>Eukaryota</taxon>
        <taxon>Viridiplantae</taxon>
        <taxon>Streptophyta</taxon>
        <taxon>Embryophyta</taxon>
        <taxon>Tracheophyta</taxon>
        <taxon>Spermatophyta</taxon>
        <taxon>Magnoliopsida</taxon>
        <taxon>Liliopsida</taxon>
        <taxon>Poales</taxon>
        <taxon>Poaceae</taxon>
        <taxon>BOP clade</taxon>
        <taxon>Oryzoideae</taxon>
        <taxon>Oryzeae</taxon>
        <taxon>Oryzinae</taxon>
        <taxon>Oryza</taxon>
        <taxon>Oryza sativa</taxon>
    </lineage>
</organism>
<reference evidence="2 3" key="1">
    <citation type="journal article" date="2005" name="Nature">
        <title>The map-based sequence of the rice genome.</title>
        <authorList>
            <consortium name="International rice genome sequencing project (IRGSP)"/>
            <person name="Matsumoto T."/>
            <person name="Wu J."/>
            <person name="Kanamori H."/>
            <person name="Katayose Y."/>
            <person name="Fujisawa M."/>
            <person name="Namiki N."/>
            <person name="Mizuno H."/>
            <person name="Yamamoto K."/>
            <person name="Antonio B.A."/>
            <person name="Baba T."/>
            <person name="Sakata K."/>
            <person name="Nagamura Y."/>
            <person name="Aoki H."/>
            <person name="Arikawa K."/>
            <person name="Arita K."/>
            <person name="Bito T."/>
            <person name="Chiden Y."/>
            <person name="Fujitsuka N."/>
            <person name="Fukunaka R."/>
            <person name="Hamada M."/>
            <person name="Harada C."/>
            <person name="Hayashi A."/>
            <person name="Hijishita S."/>
            <person name="Honda M."/>
            <person name="Hosokawa S."/>
            <person name="Ichikawa Y."/>
            <person name="Idonuma A."/>
            <person name="Iijima M."/>
            <person name="Ikeda M."/>
            <person name="Ikeno M."/>
            <person name="Ito K."/>
            <person name="Ito S."/>
            <person name="Ito T."/>
            <person name="Ito Y."/>
            <person name="Ito Y."/>
            <person name="Iwabuchi A."/>
            <person name="Kamiya K."/>
            <person name="Karasawa W."/>
            <person name="Kurita K."/>
            <person name="Katagiri S."/>
            <person name="Kikuta A."/>
            <person name="Kobayashi H."/>
            <person name="Kobayashi N."/>
            <person name="Machita K."/>
            <person name="Maehara T."/>
            <person name="Masukawa M."/>
            <person name="Mizubayashi T."/>
            <person name="Mukai Y."/>
            <person name="Nagasaki H."/>
            <person name="Nagata Y."/>
            <person name="Naito S."/>
            <person name="Nakashima M."/>
            <person name="Nakama Y."/>
            <person name="Nakamichi Y."/>
            <person name="Nakamura M."/>
            <person name="Meguro A."/>
            <person name="Negishi M."/>
            <person name="Ohta I."/>
            <person name="Ohta T."/>
            <person name="Okamoto M."/>
            <person name="Ono N."/>
            <person name="Saji S."/>
            <person name="Sakaguchi M."/>
            <person name="Sakai K."/>
            <person name="Shibata M."/>
            <person name="Shimokawa T."/>
            <person name="Song J."/>
            <person name="Takazaki Y."/>
            <person name="Terasawa K."/>
            <person name="Tsugane M."/>
            <person name="Tsuji K."/>
            <person name="Ueda S."/>
            <person name="Waki K."/>
            <person name="Yamagata H."/>
            <person name="Yamamoto M."/>
            <person name="Yamamoto S."/>
            <person name="Yamane H."/>
            <person name="Yoshiki S."/>
            <person name="Yoshihara R."/>
            <person name="Yukawa K."/>
            <person name="Zhong H."/>
            <person name="Yano M."/>
            <person name="Yuan Q."/>
            <person name="Ouyang S."/>
            <person name="Liu J."/>
            <person name="Jones K.M."/>
            <person name="Gansberger K."/>
            <person name="Moffat K."/>
            <person name="Hill J."/>
            <person name="Bera J."/>
            <person name="Fadrosh D."/>
            <person name="Jin S."/>
            <person name="Johri S."/>
            <person name="Kim M."/>
            <person name="Overton L."/>
            <person name="Reardon M."/>
            <person name="Tsitrin T."/>
            <person name="Vuong H."/>
            <person name="Weaver B."/>
            <person name="Ciecko A."/>
            <person name="Tallon L."/>
            <person name="Jackson J."/>
            <person name="Pai G."/>
            <person name="Aken S.V."/>
            <person name="Utterback T."/>
            <person name="Reidmuller S."/>
            <person name="Feldblyum T."/>
            <person name="Hsiao J."/>
            <person name="Zismann V."/>
            <person name="Iobst S."/>
            <person name="de Vazeille A.R."/>
            <person name="Buell C.R."/>
            <person name="Ying K."/>
            <person name="Li Y."/>
            <person name="Lu T."/>
            <person name="Huang Y."/>
            <person name="Zhao Q."/>
            <person name="Feng Q."/>
            <person name="Zhang L."/>
            <person name="Zhu J."/>
            <person name="Weng Q."/>
            <person name="Mu J."/>
            <person name="Lu Y."/>
            <person name="Fan D."/>
            <person name="Liu Y."/>
            <person name="Guan J."/>
            <person name="Zhang Y."/>
            <person name="Yu S."/>
            <person name="Liu X."/>
            <person name="Zhang Y."/>
            <person name="Hong G."/>
            <person name="Han B."/>
            <person name="Choisne N."/>
            <person name="Demange N."/>
            <person name="Orjeda G."/>
            <person name="Samain S."/>
            <person name="Cattolico L."/>
            <person name="Pelletier E."/>
            <person name="Couloux A."/>
            <person name="Segurens B."/>
            <person name="Wincker P."/>
            <person name="D'Hont A."/>
            <person name="Scarpelli C."/>
            <person name="Weissenbach J."/>
            <person name="Salanoubat M."/>
            <person name="Quetier F."/>
            <person name="Yu Y."/>
            <person name="Kim H.R."/>
            <person name="Rambo T."/>
            <person name="Currie J."/>
            <person name="Collura K."/>
            <person name="Luo M."/>
            <person name="Yang T."/>
            <person name="Ammiraju J.S.S."/>
            <person name="Engler F."/>
            <person name="Soderlund C."/>
            <person name="Wing R.A."/>
            <person name="Palmer L.E."/>
            <person name="de la Bastide M."/>
            <person name="Spiegel L."/>
            <person name="Nascimento L."/>
            <person name="Zutavern T."/>
            <person name="O'Shaughnessy A."/>
            <person name="Dike S."/>
            <person name="Dedhia N."/>
            <person name="Preston R."/>
            <person name="Balija V."/>
            <person name="McCombie W.R."/>
            <person name="Chow T."/>
            <person name="Chen H."/>
            <person name="Chung M."/>
            <person name="Chen C."/>
            <person name="Shaw J."/>
            <person name="Wu H."/>
            <person name="Hsiao K."/>
            <person name="Chao Y."/>
            <person name="Chu M."/>
            <person name="Cheng C."/>
            <person name="Hour A."/>
            <person name="Lee P."/>
            <person name="Lin S."/>
            <person name="Lin Y."/>
            <person name="Liou J."/>
            <person name="Liu S."/>
            <person name="Hsing Y."/>
            <person name="Raghuvanshi S."/>
            <person name="Mohanty A."/>
            <person name="Bharti A.K."/>
            <person name="Gaur A."/>
            <person name="Gupta V."/>
            <person name="Kumar D."/>
            <person name="Ravi V."/>
            <person name="Vij S."/>
            <person name="Kapur A."/>
            <person name="Khurana P."/>
            <person name="Khurana P."/>
            <person name="Khurana J.P."/>
            <person name="Tyagi A.K."/>
            <person name="Gaikwad K."/>
            <person name="Singh A."/>
            <person name="Dalal V."/>
            <person name="Srivastava S."/>
            <person name="Dixit A."/>
            <person name="Pal A.K."/>
            <person name="Ghazi I.A."/>
            <person name="Yadav M."/>
            <person name="Pandit A."/>
            <person name="Bhargava A."/>
            <person name="Sureshbabu K."/>
            <person name="Batra K."/>
            <person name="Sharma T.R."/>
            <person name="Mohapatra T."/>
            <person name="Singh N.K."/>
            <person name="Messing J."/>
            <person name="Nelson A.B."/>
            <person name="Fuks G."/>
            <person name="Kavchok S."/>
            <person name="Keizer G."/>
            <person name="Linton E."/>
            <person name="Llaca V."/>
            <person name="Song R."/>
            <person name="Tanyolac B."/>
            <person name="Young S."/>
            <person name="Ho-Il K."/>
            <person name="Hahn J.H."/>
            <person name="Sangsakoo G."/>
            <person name="Vanavichit A."/>
            <person name="de Mattos Luiz.A.T."/>
            <person name="Zimmer P.D."/>
            <person name="Malone G."/>
            <person name="Dellagostin O."/>
            <person name="de Oliveira A.C."/>
            <person name="Bevan M."/>
            <person name="Bancroft I."/>
            <person name="Minx P."/>
            <person name="Cordum H."/>
            <person name="Wilson R."/>
            <person name="Cheng Z."/>
            <person name="Jin W."/>
            <person name="Jiang J."/>
            <person name="Leong S.A."/>
            <person name="Iwama H."/>
            <person name="Gojobori T."/>
            <person name="Itoh T."/>
            <person name="Niimura Y."/>
            <person name="Fujii Y."/>
            <person name="Habara T."/>
            <person name="Sakai H."/>
            <person name="Sato Y."/>
            <person name="Wilson G."/>
            <person name="Kumar K."/>
            <person name="McCouch S."/>
            <person name="Juretic N."/>
            <person name="Hoen D."/>
            <person name="Wright S."/>
            <person name="Bruskiewich R."/>
            <person name="Bureau T."/>
            <person name="Miyao A."/>
            <person name="Hirochika H."/>
            <person name="Nishikawa T."/>
            <person name="Kadowaki K."/>
            <person name="Sugiura M."/>
            <person name="Burr B."/>
            <person name="Sasaki T."/>
        </authorList>
    </citation>
    <scope>NUCLEOTIDE SEQUENCE [LARGE SCALE GENOMIC DNA]</scope>
    <source>
        <strain evidence="3">cv. Nipponbare</strain>
    </source>
</reference>
<accession>C7J770</accession>
<evidence type="ECO:0000313" key="2">
    <source>
        <dbReference type="EMBL" id="BAH94561.1"/>
    </source>
</evidence>
<dbReference type="KEGG" id="dosa:Os09g0411550"/>
<protein>
    <submittedName>
        <fullName evidence="2">Os09g0411550 protein</fullName>
    </submittedName>
</protein>
<dbReference type="EMBL" id="AP008215">
    <property type="protein sequence ID" value="BAH94561.1"/>
    <property type="molecule type" value="Genomic_DNA"/>
</dbReference>
<feature type="region of interest" description="Disordered" evidence="1">
    <location>
        <begin position="1"/>
        <end position="27"/>
    </location>
</feature>
<gene>
    <name evidence="2" type="ordered locus">Os09g0411550</name>
</gene>
<dbReference type="AlphaFoldDB" id="C7J770"/>
<proteinExistence type="predicted"/>
<sequence>MDAAVAGENIPGCCSPRGTRQRKIRWESASSRLPFSWRLAHCRENSTQHRDTAAAAAPHRPERRKKLAKAKQEGANPDLARSASCETVLATRLGRRPSPGDGGGGEEEEEAVRTTVVEYSAISDSEAKFGDGTTLQRLPIRFYASRLTGLLPALQDELKHGALCEFASRSRDSFKLVPFLQGRNQKTPAVGRLYYDSHHYIVFIKSTSE</sequence>
<dbReference type="Proteomes" id="UP000000763">
    <property type="component" value="Chromosome 9"/>
</dbReference>